<dbReference type="Pfam" id="PF01554">
    <property type="entry name" value="MatE"/>
    <property type="match status" value="2"/>
</dbReference>
<feature type="transmembrane region" description="Helical" evidence="13">
    <location>
        <begin position="358"/>
        <end position="376"/>
    </location>
</feature>
<accession>R6WJE1</accession>
<dbReference type="InterPro" id="IPR002528">
    <property type="entry name" value="MATE_fam"/>
</dbReference>
<sequence>MRTSMDMLNGSLWDKIFKFSMPVAATAILEQFFTATDVVIAGNFANGDRTAAMAAVGTDLPIIGMIIFLFLGLALGSNVVIAQSIGRRDTEGVKKAVHTAVLLSLIIGIAVAIFAQFAVVPILGLLEIPAEVLPSAVMYLRIYFLGMPIILLYNFEAAIFRSIGETQKPLMALIAASLVNIVLDLFFVCVCKLDVAGVAIATVLANAVSALILLRLLLKTDSIIKLEWSRLHIDMPTLKEIVSIGLPAGIQGAVFSLANVVIQGAINSLGTEVIAASSASLILEMVAFSIFSSFTQACTTFVGQNYGARQLARCRKILRLCLLEDVICTGFCMLIVFLFGDRLIALINDDSEVIRLGYIRASIVFCAYIFSLSYDVMSGYLRGFGISFLPSLLTILGVCGVRFLWVAFVFPVYHDFRTLMYVYPVSMGVTAVLIFAALMWCRPSKRFA</sequence>
<keyword evidence="9 13" id="KW-1133">Transmembrane helix</keyword>
<feature type="transmembrane region" description="Helical" evidence="13">
    <location>
        <begin position="196"/>
        <end position="218"/>
    </location>
</feature>
<feature type="transmembrane region" description="Helical" evidence="13">
    <location>
        <begin position="170"/>
        <end position="190"/>
    </location>
</feature>
<evidence type="ECO:0000256" key="9">
    <source>
        <dbReference type="ARBA" id="ARBA00022989"/>
    </source>
</evidence>
<feature type="transmembrane region" description="Helical" evidence="13">
    <location>
        <begin position="238"/>
        <end position="262"/>
    </location>
</feature>
<dbReference type="CDD" id="cd13138">
    <property type="entry name" value="MATE_yoeA_like"/>
    <property type="match status" value="1"/>
</dbReference>
<comment type="caution">
    <text evidence="14">The sequence shown here is derived from an EMBL/GenBank/DDBJ whole genome shotgun (WGS) entry which is preliminary data.</text>
</comment>
<dbReference type="PANTHER" id="PTHR43298">
    <property type="entry name" value="MULTIDRUG RESISTANCE PROTEIN NORM-RELATED"/>
    <property type="match status" value="1"/>
</dbReference>
<keyword evidence="5" id="KW-0813">Transport</keyword>
<organism evidence="14 15">
    <name type="scientific">Phascolarctobacterium succinatutens CAG:287</name>
    <dbReference type="NCBI Taxonomy" id="1263101"/>
    <lineage>
        <taxon>Bacteria</taxon>
        <taxon>Bacillati</taxon>
        <taxon>Bacillota</taxon>
        <taxon>Negativicutes</taxon>
        <taxon>Acidaminococcales</taxon>
        <taxon>Acidaminococcaceae</taxon>
        <taxon>Phascolarctobacterium</taxon>
    </lineage>
</organism>
<keyword evidence="6" id="KW-0050">Antiport</keyword>
<dbReference type="GO" id="GO:0005886">
    <property type="term" value="C:plasma membrane"/>
    <property type="evidence" value="ECO:0007669"/>
    <property type="project" value="UniProtKB-SubCell"/>
</dbReference>
<evidence type="ECO:0000256" key="5">
    <source>
        <dbReference type="ARBA" id="ARBA00022448"/>
    </source>
</evidence>
<evidence type="ECO:0000256" key="3">
    <source>
        <dbReference type="ARBA" id="ARBA00010199"/>
    </source>
</evidence>
<protein>
    <recommendedName>
        <fullName evidence="4">Probable multidrug resistance protein NorM</fullName>
    </recommendedName>
    <alternativeName>
        <fullName evidence="12">Multidrug-efflux transporter</fullName>
    </alternativeName>
</protein>
<name>R6WJE1_9FIRM</name>
<gene>
    <name evidence="14" type="ORF">BN587_00417</name>
</gene>
<evidence type="ECO:0000256" key="8">
    <source>
        <dbReference type="ARBA" id="ARBA00022692"/>
    </source>
</evidence>
<evidence type="ECO:0000256" key="13">
    <source>
        <dbReference type="SAM" id="Phobius"/>
    </source>
</evidence>
<feature type="transmembrane region" description="Helical" evidence="13">
    <location>
        <begin position="138"/>
        <end position="158"/>
    </location>
</feature>
<feature type="transmembrane region" description="Helical" evidence="13">
    <location>
        <begin position="317"/>
        <end position="338"/>
    </location>
</feature>
<dbReference type="InterPro" id="IPR048279">
    <property type="entry name" value="MdtK-like"/>
</dbReference>
<dbReference type="GO" id="GO:0006811">
    <property type="term" value="P:monoatomic ion transport"/>
    <property type="evidence" value="ECO:0007669"/>
    <property type="project" value="UniProtKB-KW"/>
</dbReference>
<evidence type="ECO:0000313" key="15">
    <source>
        <dbReference type="Proteomes" id="UP000014937"/>
    </source>
</evidence>
<feature type="transmembrane region" description="Helical" evidence="13">
    <location>
        <begin position="101"/>
        <end position="126"/>
    </location>
</feature>
<comment type="subcellular location">
    <subcellularLocation>
        <location evidence="2">Cell membrane</location>
        <topology evidence="2">Multi-pass membrane protein</topology>
    </subcellularLocation>
</comment>
<dbReference type="GO" id="GO:0015297">
    <property type="term" value="F:antiporter activity"/>
    <property type="evidence" value="ECO:0007669"/>
    <property type="project" value="UniProtKB-KW"/>
</dbReference>
<comment type="function">
    <text evidence="1">Multidrug efflux pump.</text>
</comment>
<reference evidence="14" key="1">
    <citation type="submission" date="2012-11" db="EMBL/GenBank/DDBJ databases">
        <title>Dependencies among metagenomic species, viruses, plasmids and units of genetic variation.</title>
        <authorList>
            <person name="Nielsen H.B."/>
            <person name="Almeida M."/>
            <person name="Juncker A.S."/>
            <person name="Rasmussen S."/>
            <person name="Li J."/>
            <person name="Sunagawa S."/>
            <person name="Plichta D."/>
            <person name="Gautier L."/>
            <person name="Le Chatelier E."/>
            <person name="Peletier E."/>
            <person name="Bonde I."/>
            <person name="Nielsen T."/>
            <person name="Manichanh C."/>
            <person name="Arumugam M."/>
            <person name="Batto J."/>
            <person name="Santos M.B.Q.D."/>
            <person name="Blom N."/>
            <person name="Borruel N."/>
            <person name="Burgdorf K.S."/>
            <person name="Boumezbeur F."/>
            <person name="Casellas F."/>
            <person name="Dore J."/>
            <person name="Guarner F."/>
            <person name="Hansen T."/>
            <person name="Hildebrand F."/>
            <person name="Kaas R.S."/>
            <person name="Kennedy S."/>
            <person name="Kristiansen K."/>
            <person name="Kultima J.R."/>
            <person name="Leonard P."/>
            <person name="Levenez F."/>
            <person name="Lund O."/>
            <person name="Moumen B."/>
            <person name="Le Paslier D."/>
            <person name="Pons N."/>
            <person name="Pedersen O."/>
            <person name="Prifti E."/>
            <person name="Qin J."/>
            <person name="Raes J."/>
            <person name="Tap J."/>
            <person name="Tims S."/>
            <person name="Ussery D.W."/>
            <person name="Yamada T."/>
            <person name="MetaHit consortium"/>
            <person name="Renault P."/>
            <person name="Sicheritz-Ponten T."/>
            <person name="Bork P."/>
            <person name="Wang J."/>
            <person name="Brunak S."/>
            <person name="Ehrlich S.D."/>
        </authorList>
    </citation>
    <scope>NUCLEOTIDE SEQUENCE [LARGE SCALE GENOMIC DNA]</scope>
</reference>
<dbReference type="PANTHER" id="PTHR43298:SF2">
    <property type="entry name" value="FMN_FAD EXPORTER YEEO-RELATED"/>
    <property type="match status" value="1"/>
</dbReference>
<evidence type="ECO:0000256" key="1">
    <source>
        <dbReference type="ARBA" id="ARBA00003408"/>
    </source>
</evidence>
<evidence type="ECO:0000256" key="12">
    <source>
        <dbReference type="ARBA" id="ARBA00031636"/>
    </source>
</evidence>
<keyword evidence="8 13" id="KW-0812">Transmembrane</keyword>
<dbReference type="EMBL" id="CBGL010000079">
    <property type="protein sequence ID" value="CDD11253.1"/>
    <property type="molecule type" value="Genomic_DNA"/>
</dbReference>
<evidence type="ECO:0000256" key="2">
    <source>
        <dbReference type="ARBA" id="ARBA00004651"/>
    </source>
</evidence>
<keyword evidence="10" id="KW-0406">Ion transport</keyword>
<evidence type="ECO:0000256" key="6">
    <source>
        <dbReference type="ARBA" id="ARBA00022449"/>
    </source>
</evidence>
<dbReference type="RefSeq" id="WP_021719510.1">
    <property type="nucleotide sequence ID" value="NZ_FR892764.1"/>
</dbReference>
<dbReference type="GO" id="GO:0042910">
    <property type="term" value="F:xenobiotic transmembrane transporter activity"/>
    <property type="evidence" value="ECO:0007669"/>
    <property type="project" value="InterPro"/>
</dbReference>
<dbReference type="PIRSF" id="PIRSF006603">
    <property type="entry name" value="DinF"/>
    <property type="match status" value="1"/>
</dbReference>
<dbReference type="AlphaFoldDB" id="R6WJE1"/>
<dbReference type="Proteomes" id="UP000014937">
    <property type="component" value="Unassembled WGS sequence"/>
</dbReference>
<dbReference type="NCBIfam" id="TIGR00797">
    <property type="entry name" value="matE"/>
    <property type="match status" value="1"/>
</dbReference>
<dbReference type="InterPro" id="IPR050222">
    <property type="entry name" value="MATE_MdtK"/>
</dbReference>
<evidence type="ECO:0000256" key="7">
    <source>
        <dbReference type="ARBA" id="ARBA00022475"/>
    </source>
</evidence>
<proteinExistence type="inferred from homology"/>
<feature type="transmembrane region" description="Helical" evidence="13">
    <location>
        <begin position="62"/>
        <end position="81"/>
    </location>
</feature>
<keyword evidence="7" id="KW-1003">Cell membrane</keyword>
<comment type="similarity">
    <text evidence="3">Belongs to the multi antimicrobial extrusion (MATE) (TC 2.A.66.1) family.</text>
</comment>
<keyword evidence="11 13" id="KW-0472">Membrane</keyword>
<feature type="transmembrane region" description="Helical" evidence="13">
    <location>
        <begin position="21"/>
        <end position="42"/>
    </location>
</feature>
<evidence type="ECO:0000256" key="10">
    <source>
        <dbReference type="ARBA" id="ARBA00023065"/>
    </source>
</evidence>
<evidence type="ECO:0000256" key="11">
    <source>
        <dbReference type="ARBA" id="ARBA00023136"/>
    </source>
</evidence>
<evidence type="ECO:0000256" key="4">
    <source>
        <dbReference type="ARBA" id="ARBA00020268"/>
    </source>
</evidence>
<feature type="transmembrane region" description="Helical" evidence="13">
    <location>
        <begin position="274"/>
        <end position="296"/>
    </location>
</feature>
<evidence type="ECO:0000313" key="14">
    <source>
        <dbReference type="EMBL" id="CDD11253.1"/>
    </source>
</evidence>
<dbReference type="HOGENOM" id="CLU_012893_5_0_9"/>
<feature type="transmembrane region" description="Helical" evidence="13">
    <location>
        <begin position="419"/>
        <end position="441"/>
    </location>
</feature>
<feature type="transmembrane region" description="Helical" evidence="13">
    <location>
        <begin position="388"/>
        <end position="413"/>
    </location>
</feature>